<dbReference type="PANTHER" id="PTHR30244">
    <property type="entry name" value="TRANSAMINASE"/>
    <property type="match status" value="1"/>
</dbReference>
<dbReference type="InterPro" id="IPR000653">
    <property type="entry name" value="DegT/StrS_aminotransferase"/>
</dbReference>
<dbReference type="Gene3D" id="3.90.1150.10">
    <property type="entry name" value="Aspartate Aminotransferase, domain 1"/>
    <property type="match status" value="1"/>
</dbReference>
<comment type="similarity">
    <text evidence="1 2">Belongs to the DegT/DnrJ/EryC1 family.</text>
</comment>
<name>A0A1H7RBY9_OLID1</name>
<dbReference type="GO" id="GO:0030170">
    <property type="term" value="F:pyridoxal phosphate binding"/>
    <property type="evidence" value="ECO:0007669"/>
    <property type="project" value="TreeGrafter"/>
</dbReference>
<dbReference type="AlphaFoldDB" id="A0A1H7RBY9"/>
<keyword evidence="4" id="KW-1185">Reference proteome</keyword>
<gene>
    <name evidence="3" type="ORF">SAMN05661044_02928</name>
</gene>
<dbReference type="Pfam" id="PF01041">
    <property type="entry name" value="DegT_DnrJ_EryC1"/>
    <property type="match status" value="1"/>
</dbReference>
<dbReference type="SUPFAM" id="SSF53383">
    <property type="entry name" value="PLP-dependent transferases"/>
    <property type="match status" value="1"/>
</dbReference>
<dbReference type="Gene3D" id="3.40.640.10">
    <property type="entry name" value="Type I PLP-dependent aspartate aminotransferase-like (Major domain)"/>
    <property type="match status" value="1"/>
</dbReference>
<organism evidence="3 4">
    <name type="scientific">Olivibacter domesticus</name>
    <name type="common">Pseudosphingobacterium domesticum</name>
    <dbReference type="NCBI Taxonomy" id="407022"/>
    <lineage>
        <taxon>Bacteria</taxon>
        <taxon>Pseudomonadati</taxon>
        <taxon>Bacteroidota</taxon>
        <taxon>Sphingobacteriia</taxon>
        <taxon>Sphingobacteriales</taxon>
        <taxon>Sphingobacteriaceae</taxon>
        <taxon>Olivibacter</taxon>
    </lineage>
</organism>
<evidence type="ECO:0000256" key="1">
    <source>
        <dbReference type="ARBA" id="ARBA00037999"/>
    </source>
</evidence>
<evidence type="ECO:0000313" key="4">
    <source>
        <dbReference type="Proteomes" id="UP000199421"/>
    </source>
</evidence>
<dbReference type="RefSeq" id="WP_093325656.1">
    <property type="nucleotide sequence ID" value="NZ_FOAF01000002.1"/>
</dbReference>
<sequence length="451" mass="50066">MWHTRRKFIKETALLGTGAALSWSFSIPQLSTWNKPALIGGTPIMADKKWPEWPRWVAPAEEQKILQVLRSGIWSRADVTSQFESRWAETIGTKRCLTVVNGTNALITALANFGIGEGDEVIVPPYTFIATIMAVLANGAMPVFADVELDTFLIDPLRVKEKITARTKAIIPVHIAGLPVDMDRIMTIAREHQLIVLEDACQAHLAEYDGKRVGSLGDAGCFSFQNSKNMAIGEGGAITTNNDAFMDKCFSYHNLGLPYGSAVGTVASGSIILGTKVRFTEYQAAIGLAMLNTVDVETTRRNENAAYLSALIAEIPGIYPYRLYDKVTRAAFHLFPFRFMEAEFGGLSRELFLKALNAEGIPCSSGYATLTDKLYLKDAFAERRFKQAYPKEMLDFDDFVLRNKCANNERLCNEQAVWFTQNMLLGTKEDMERIAAAIKRVHAHADAIKKT</sequence>
<dbReference type="OrthoDB" id="9804264at2"/>
<dbReference type="GO" id="GO:0000271">
    <property type="term" value="P:polysaccharide biosynthetic process"/>
    <property type="evidence" value="ECO:0007669"/>
    <property type="project" value="TreeGrafter"/>
</dbReference>
<proteinExistence type="inferred from homology"/>
<evidence type="ECO:0000313" key="3">
    <source>
        <dbReference type="EMBL" id="SEL57796.1"/>
    </source>
</evidence>
<dbReference type="InterPro" id="IPR015421">
    <property type="entry name" value="PyrdxlP-dep_Trfase_major"/>
</dbReference>
<dbReference type="InterPro" id="IPR015422">
    <property type="entry name" value="PyrdxlP-dep_Trfase_small"/>
</dbReference>
<accession>A0A1H7RBY9</accession>
<dbReference type="Proteomes" id="UP000199421">
    <property type="component" value="Unassembled WGS sequence"/>
</dbReference>
<dbReference type="PANTHER" id="PTHR30244:SF34">
    <property type="entry name" value="DTDP-4-AMINO-4,6-DIDEOXYGALACTOSE TRANSAMINASE"/>
    <property type="match status" value="1"/>
</dbReference>
<dbReference type="STRING" id="407022.SAMN05661044_02928"/>
<reference evidence="4" key="1">
    <citation type="submission" date="2016-10" db="EMBL/GenBank/DDBJ databases">
        <authorList>
            <person name="Varghese N."/>
            <person name="Submissions S."/>
        </authorList>
    </citation>
    <scope>NUCLEOTIDE SEQUENCE [LARGE SCALE GENOMIC DNA]</scope>
    <source>
        <strain evidence="4">DSM 18733</strain>
    </source>
</reference>
<dbReference type="EMBL" id="FOAF01000002">
    <property type="protein sequence ID" value="SEL57796.1"/>
    <property type="molecule type" value="Genomic_DNA"/>
</dbReference>
<dbReference type="GO" id="GO:0008483">
    <property type="term" value="F:transaminase activity"/>
    <property type="evidence" value="ECO:0007669"/>
    <property type="project" value="TreeGrafter"/>
</dbReference>
<protein>
    <submittedName>
        <fullName evidence="3">dTDP-4-amino-4,6-dideoxygalactose transaminase</fullName>
    </submittedName>
</protein>
<dbReference type="CDD" id="cd00616">
    <property type="entry name" value="AHBA_syn"/>
    <property type="match status" value="1"/>
</dbReference>
<evidence type="ECO:0000256" key="2">
    <source>
        <dbReference type="RuleBase" id="RU004508"/>
    </source>
</evidence>
<dbReference type="InterPro" id="IPR015424">
    <property type="entry name" value="PyrdxlP-dep_Trfase"/>
</dbReference>
<keyword evidence="2" id="KW-0663">Pyridoxal phosphate</keyword>